<keyword evidence="3" id="KW-1185">Reference proteome</keyword>
<evidence type="ECO:0000313" key="2">
    <source>
        <dbReference type="EMBL" id="MFD2599066.1"/>
    </source>
</evidence>
<organism evidence="2 3">
    <name type="scientific">Sphingobacterium corticis</name>
    <dbReference type="NCBI Taxonomy" id="1812823"/>
    <lineage>
        <taxon>Bacteria</taxon>
        <taxon>Pseudomonadati</taxon>
        <taxon>Bacteroidota</taxon>
        <taxon>Sphingobacteriia</taxon>
        <taxon>Sphingobacteriales</taxon>
        <taxon>Sphingobacteriaceae</taxon>
        <taxon>Sphingobacterium</taxon>
    </lineage>
</organism>
<dbReference type="PANTHER" id="PTHR34585">
    <property type="match status" value="1"/>
</dbReference>
<evidence type="ECO:0000259" key="1">
    <source>
        <dbReference type="Pfam" id="PF12728"/>
    </source>
</evidence>
<gene>
    <name evidence="2" type="ORF">ACFSQ3_08880</name>
</gene>
<dbReference type="InterPro" id="IPR009061">
    <property type="entry name" value="DNA-bd_dom_put_sf"/>
</dbReference>
<dbReference type="InterPro" id="IPR041657">
    <property type="entry name" value="HTH_17"/>
</dbReference>
<proteinExistence type="predicted"/>
<dbReference type="RefSeq" id="WP_380869195.1">
    <property type="nucleotide sequence ID" value="NZ_JBHUMA010000006.1"/>
</dbReference>
<sequence length="90" mass="10472">MNVEIITKRDLEVLKTELIHEIRNMRFTKQTNASLQKEWLKTYEVLEMLGISPGTLQNLRQKGVIPYSKIGGLIFYKLKDIESMLCTNQS</sequence>
<feature type="domain" description="Helix-turn-helix" evidence="1">
    <location>
        <begin position="39"/>
        <end position="87"/>
    </location>
</feature>
<reference evidence="3" key="1">
    <citation type="journal article" date="2019" name="Int. J. Syst. Evol. Microbiol.">
        <title>The Global Catalogue of Microorganisms (GCM) 10K type strain sequencing project: providing services to taxonomists for standard genome sequencing and annotation.</title>
        <authorList>
            <consortium name="The Broad Institute Genomics Platform"/>
            <consortium name="The Broad Institute Genome Sequencing Center for Infectious Disease"/>
            <person name="Wu L."/>
            <person name="Ma J."/>
        </authorList>
    </citation>
    <scope>NUCLEOTIDE SEQUENCE [LARGE SCALE GENOMIC DNA]</scope>
    <source>
        <strain evidence="3">KCTC 42248</strain>
    </source>
</reference>
<comment type="caution">
    <text evidence="2">The sequence shown here is derived from an EMBL/GenBank/DDBJ whole genome shotgun (WGS) entry which is preliminary data.</text>
</comment>
<dbReference type="PANTHER" id="PTHR34585:SF22">
    <property type="entry name" value="HELIX-TURN-HELIX DOMAIN-CONTAINING PROTEIN"/>
    <property type="match status" value="1"/>
</dbReference>
<protein>
    <submittedName>
        <fullName evidence="2">Helix-turn-helix domain-containing protein</fullName>
    </submittedName>
</protein>
<dbReference type="EMBL" id="JBHUMA010000006">
    <property type="protein sequence ID" value="MFD2599066.1"/>
    <property type="molecule type" value="Genomic_DNA"/>
</dbReference>
<dbReference type="SUPFAM" id="SSF46955">
    <property type="entry name" value="Putative DNA-binding domain"/>
    <property type="match status" value="1"/>
</dbReference>
<evidence type="ECO:0000313" key="3">
    <source>
        <dbReference type="Proteomes" id="UP001597393"/>
    </source>
</evidence>
<name>A0ABW5NK33_9SPHI</name>
<dbReference type="Pfam" id="PF12728">
    <property type="entry name" value="HTH_17"/>
    <property type="match status" value="1"/>
</dbReference>
<accession>A0ABW5NK33</accession>
<dbReference type="Proteomes" id="UP001597393">
    <property type="component" value="Unassembled WGS sequence"/>
</dbReference>